<dbReference type="AlphaFoldDB" id="A0A919IEK1"/>
<name>A0A919IEK1_9ACTN</name>
<dbReference type="EMBL" id="BOMH01000016">
    <property type="protein sequence ID" value="GID64344.1"/>
    <property type="molecule type" value="Genomic_DNA"/>
</dbReference>
<gene>
    <name evidence="2" type="ORF">Acy02nite_22250</name>
</gene>
<protein>
    <recommendedName>
        <fullName evidence="4">Plasmid replication initiator protein</fullName>
    </recommendedName>
</protein>
<evidence type="ECO:0000256" key="1">
    <source>
        <dbReference type="SAM" id="MobiDB-lite"/>
    </source>
</evidence>
<comment type="caution">
    <text evidence="2">The sequence shown here is derived from an EMBL/GenBank/DDBJ whole genome shotgun (WGS) entry which is preliminary data.</text>
</comment>
<evidence type="ECO:0000313" key="3">
    <source>
        <dbReference type="Proteomes" id="UP000619479"/>
    </source>
</evidence>
<dbReference type="InterPro" id="IPR046828">
    <property type="entry name" value="RepSA"/>
</dbReference>
<feature type="region of interest" description="Disordered" evidence="1">
    <location>
        <begin position="1"/>
        <end position="29"/>
    </location>
</feature>
<organism evidence="2 3">
    <name type="scientific">Actinoplanes cyaneus</name>
    <dbReference type="NCBI Taxonomy" id="52696"/>
    <lineage>
        <taxon>Bacteria</taxon>
        <taxon>Bacillati</taxon>
        <taxon>Actinomycetota</taxon>
        <taxon>Actinomycetes</taxon>
        <taxon>Micromonosporales</taxon>
        <taxon>Micromonosporaceae</taxon>
        <taxon>Actinoplanes</taxon>
    </lineage>
</organism>
<dbReference type="RefSeq" id="WP_203739847.1">
    <property type="nucleotide sequence ID" value="NZ_BAAAUC010000007.1"/>
</dbReference>
<reference evidence="2" key="1">
    <citation type="submission" date="2021-01" db="EMBL/GenBank/DDBJ databases">
        <title>Whole genome shotgun sequence of Actinoplanes cyaneus NBRC 14990.</title>
        <authorList>
            <person name="Komaki H."/>
            <person name="Tamura T."/>
        </authorList>
    </citation>
    <scope>NUCLEOTIDE SEQUENCE</scope>
    <source>
        <strain evidence="2">NBRC 14990</strain>
    </source>
</reference>
<evidence type="ECO:0000313" key="2">
    <source>
        <dbReference type="EMBL" id="GID64344.1"/>
    </source>
</evidence>
<keyword evidence="3" id="KW-1185">Reference proteome</keyword>
<dbReference type="Pfam" id="PF20199">
    <property type="entry name" value="RepSA"/>
    <property type="match status" value="2"/>
</dbReference>
<accession>A0A919IEK1</accession>
<proteinExistence type="predicted"/>
<dbReference type="Proteomes" id="UP000619479">
    <property type="component" value="Unassembled WGS sequence"/>
</dbReference>
<evidence type="ECO:0008006" key="4">
    <source>
        <dbReference type="Google" id="ProtNLM"/>
    </source>
</evidence>
<sequence length="599" mass="65628">MHTSTLDLVPREQSARGTGSNADAWTPPPAGYTAAGQALTRATTPGYFDWLDHIRPAAGCTRPIRLTGTLDTIEAATGRLLDSRHTDQLPDAAIYKACGNRRSTVCPSCAHTYQRDAYQILRAGLIGGKGIPATVARHPAVFVTLTAPSFGAVHTRHVRKHTCRDRKRCACRPEPCHARRDTALCQHNQAAVCWTRHEPADAQLGRPLCLDCYDHAHHVVWNLFSGELWHRTKQDAERRLAKLCKARGIPFHEVTDGKRVRRIPPIRLAHGKAAEMQRRGAVHFHALIRLDGVDPTDTSRIVAPPPGIGIGDLVDALHAASDIDFTTPAHPDRPDGWPMAWGEQIDIRAISLTGTGDVTDSMVAGYLAKYATKSTEITGHNSTRITSDVIAQHADPTGDHIARLIHACWTLGHDPDTPTGNPAARLSIYTGTAGATIRNPFIKPWQCPDCGTRTRYRTCPVCAADRQASLDTKQPSTRKPSNPYPRLRRWAHMLGFGGHFLTKARRYSVTFRLLRETRIDFRRTEPDPADTTVRTVDHLDETTLIVGTLTFAGAGWHTTGDALLANTAAAQARERQAIGREELAHEVGSAIALNDPIAA</sequence>